<dbReference type="Proteomes" id="UP000188354">
    <property type="component" value="Chromosome LG01"/>
</dbReference>
<sequence length="162" mass="18896">MGYHPSHFPRRVDFERYQGEANRKILDEQRVELEMGIMTLSFSKFWGGETEKVSWARGKVVHFDRDTINDYLGNPYAASSDDRDDFQKMKHDGVSWYRAHVSHTSDLPMAMAYLAFCIMDKRLVDVAAILLDELYQFVVSESSKVWRGYQTPRLSWADHGHV</sequence>
<dbReference type="Gramene" id="OIW18094">
    <property type="protein sequence ID" value="OIW18094"/>
    <property type="gene ID" value="TanjilG_01183"/>
</dbReference>
<gene>
    <name evidence="1" type="ORF">TanjilG_01183</name>
</gene>
<evidence type="ECO:0000313" key="1">
    <source>
        <dbReference type="EMBL" id="OIW18094.1"/>
    </source>
</evidence>
<evidence type="ECO:0000313" key="2">
    <source>
        <dbReference type="Proteomes" id="UP000188354"/>
    </source>
</evidence>
<dbReference type="EMBL" id="CM007361">
    <property type="protein sequence ID" value="OIW18094.1"/>
    <property type="molecule type" value="Genomic_DNA"/>
</dbReference>
<organism evidence="1 2">
    <name type="scientific">Lupinus angustifolius</name>
    <name type="common">Narrow-leaved blue lupine</name>
    <dbReference type="NCBI Taxonomy" id="3871"/>
    <lineage>
        <taxon>Eukaryota</taxon>
        <taxon>Viridiplantae</taxon>
        <taxon>Streptophyta</taxon>
        <taxon>Embryophyta</taxon>
        <taxon>Tracheophyta</taxon>
        <taxon>Spermatophyta</taxon>
        <taxon>Magnoliopsida</taxon>
        <taxon>eudicotyledons</taxon>
        <taxon>Gunneridae</taxon>
        <taxon>Pentapetalae</taxon>
        <taxon>rosids</taxon>
        <taxon>fabids</taxon>
        <taxon>Fabales</taxon>
        <taxon>Fabaceae</taxon>
        <taxon>Papilionoideae</taxon>
        <taxon>50 kb inversion clade</taxon>
        <taxon>genistoids sensu lato</taxon>
        <taxon>core genistoids</taxon>
        <taxon>Genisteae</taxon>
        <taxon>Lupinus</taxon>
    </lineage>
</organism>
<name>A0A1J7HYV2_LUPAN</name>
<protein>
    <submittedName>
        <fullName evidence="1">Uncharacterized protein</fullName>
    </submittedName>
</protein>
<reference evidence="1 2" key="1">
    <citation type="journal article" date="2017" name="Plant Biotechnol. J.">
        <title>A comprehensive draft genome sequence for lupin (Lupinus angustifolius), an emerging health food: insights into plant-microbe interactions and legume evolution.</title>
        <authorList>
            <person name="Hane J.K."/>
            <person name="Ming Y."/>
            <person name="Kamphuis L.G."/>
            <person name="Nelson M.N."/>
            <person name="Garg G."/>
            <person name="Atkins C.A."/>
            <person name="Bayer P.E."/>
            <person name="Bravo A."/>
            <person name="Bringans S."/>
            <person name="Cannon S."/>
            <person name="Edwards D."/>
            <person name="Foley R."/>
            <person name="Gao L.L."/>
            <person name="Harrison M.J."/>
            <person name="Huang W."/>
            <person name="Hurgobin B."/>
            <person name="Li S."/>
            <person name="Liu C.W."/>
            <person name="McGrath A."/>
            <person name="Morahan G."/>
            <person name="Murray J."/>
            <person name="Weller J."/>
            <person name="Jian J."/>
            <person name="Singh K.B."/>
        </authorList>
    </citation>
    <scope>NUCLEOTIDE SEQUENCE [LARGE SCALE GENOMIC DNA]</scope>
    <source>
        <strain evidence="2">cv. Tanjil</strain>
        <tissue evidence="1">Whole plant</tissue>
    </source>
</reference>
<keyword evidence="2" id="KW-1185">Reference proteome</keyword>
<dbReference type="AlphaFoldDB" id="A0A1J7HYV2"/>
<proteinExistence type="predicted"/>
<accession>A0A1J7HYV2</accession>